<feature type="region of interest" description="Disordered" evidence="1">
    <location>
        <begin position="1"/>
        <end position="28"/>
    </location>
</feature>
<evidence type="ECO:0000313" key="3">
    <source>
        <dbReference type="Proteomes" id="UP000576393"/>
    </source>
</evidence>
<comment type="caution">
    <text evidence="2">The sequence shown here is derived from an EMBL/GenBank/DDBJ whole genome shotgun (WGS) entry which is preliminary data.</text>
</comment>
<dbReference type="RefSeq" id="WP_179819138.1">
    <property type="nucleotide sequence ID" value="NZ_CP192034.1"/>
</dbReference>
<accession>A0A852UQV5</accession>
<protein>
    <recommendedName>
        <fullName evidence="4">MarR family transcriptional regulator</fullName>
    </recommendedName>
</protein>
<dbReference type="Proteomes" id="UP000576393">
    <property type="component" value="Unassembled WGS sequence"/>
</dbReference>
<proteinExistence type="predicted"/>
<organism evidence="2 3">
    <name type="scientific">Streptosporangium sandarakinum</name>
    <dbReference type="NCBI Taxonomy" id="1260955"/>
    <lineage>
        <taxon>Bacteria</taxon>
        <taxon>Bacillati</taxon>
        <taxon>Actinomycetota</taxon>
        <taxon>Actinomycetes</taxon>
        <taxon>Streptosporangiales</taxon>
        <taxon>Streptosporangiaceae</taxon>
        <taxon>Streptosporangium</taxon>
    </lineage>
</organism>
<keyword evidence="3" id="KW-1185">Reference proteome</keyword>
<dbReference type="AlphaFoldDB" id="A0A852UQV5"/>
<gene>
    <name evidence="2" type="ORF">HDA43_001651</name>
</gene>
<reference evidence="2 3" key="1">
    <citation type="submission" date="2020-07" db="EMBL/GenBank/DDBJ databases">
        <title>Sequencing the genomes of 1000 actinobacteria strains.</title>
        <authorList>
            <person name="Klenk H.-P."/>
        </authorList>
    </citation>
    <scope>NUCLEOTIDE SEQUENCE [LARGE SCALE GENOMIC DNA]</scope>
    <source>
        <strain evidence="2 3">DSM 45763</strain>
    </source>
</reference>
<name>A0A852UQV5_9ACTN</name>
<dbReference type="EMBL" id="JACCCO010000001">
    <property type="protein sequence ID" value="NYF39492.1"/>
    <property type="molecule type" value="Genomic_DNA"/>
</dbReference>
<evidence type="ECO:0000313" key="2">
    <source>
        <dbReference type="EMBL" id="NYF39492.1"/>
    </source>
</evidence>
<sequence>MTDADDANLPGGSDLTGVSGDAADIGPSVDADLTTEQAAVFRAVSELESSVGPGHVAEIARAAGLDPGRVEEVLEELIGGPGLVVAATDPWHPELGPRYQVQSPD</sequence>
<evidence type="ECO:0000256" key="1">
    <source>
        <dbReference type="SAM" id="MobiDB-lite"/>
    </source>
</evidence>
<evidence type="ECO:0008006" key="4">
    <source>
        <dbReference type="Google" id="ProtNLM"/>
    </source>
</evidence>